<dbReference type="Proteomes" id="UP001605036">
    <property type="component" value="Unassembled WGS sequence"/>
</dbReference>
<comment type="caution">
    <text evidence="1">The sequence shown here is derived from an EMBL/GenBank/DDBJ whole genome shotgun (WGS) entry which is preliminary data.</text>
</comment>
<proteinExistence type="predicted"/>
<name>A0ABD1YHA9_9MARC</name>
<evidence type="ECO:0000313" key="1">
    <source>
        <dbReference type="EMBL" id="KAL2629067.1"/>
    </source>
</evidence>
<protein>
    <submittedName>
        <fullName evidence="1">Uncharacterized protein</fullName>
    </submittedName>
</protein>
<accession>A0ABD1YHA9</accession>
<evidence type="ECO:0000313" key="2">
    <source>
        <dbReference type="Proteomes" id="UP001605036"/>
    </source>
</evidence>
<dbReference type="AlphaFoldDB" id="A0ABD1YHA9"/>
<dbReference type="EMBL" id="JBHFFA010000004">
    <property type="protein sequence ID" value="KAL2629067.1"/>
    <property type="molecule type" value="Genomic_DNA"/>
</dbReference>
<sequence length="79" mass="8878">MGSVAFRLRTRERGYSKRAKLETLTAETQKLEAWEPVVPAVPLVLDRSVQLWPSMRRWSIHEGFGNRDRSVGVTAAGPA</sequence>
<gene>
    <name evidence="1" type="ORF">R1flu_013753</name>
</gene>
<reference evidence="1 2" key="1">
    <citation type="submission" date="2024-09" db="EMBL/GenBank/DDBJ databases">
        <title>Chromosome-scale assembly of Riccia fluitans.</title>
        <authorList>
            <person name="Paukszto L."/>
            <person name="Sawicki J."/>
            <person name="Karawczyk K."/>
            <person name="Piernik-Szablinska J."/>
            <person name="Szczecinska M."/>
            <person name="Mazdziarz M."/>
        </authorList>
    </citation>
    <scope>NUCLEOTIDE SEQUENCE [LARGE SCALE GENOMIC DNA]</scope>
    <source>
        <strain evidence="1">Rf_01</strain>
        <tissue evidence="1">Aerial parts of the thallus</tissue>
    </source>
</reference>
<keyword evidence="2" id="KW-1185">Reference proteome</keyword>
<organism evidence="1 2">
    <name type="scientific">Riccia fluitans</name>
    <dbReference type="NCBI Taxonomy" id="41844"/>
    <lineage>
        <taxon>Eukaryota</taxon>
        <taxon>Viridiplantae</taxon>
        <taxon>Streptophyta</taxon>
        <taxon>Embryophyta</taxon>
        <taxon>Marchantiophyta</taxon>
        <taxon>Marchantiopsida</taxon>
        <taxon>Marchantiidae</taxon>
        <taxon>Marchantiales</taxon>
        <taxon>Ricciaceae</taxon>
        <taxon>Riccia</taxon>
    </lineage>
</organism>